<dbReference type="AlphaFoldDB" id="A0A1I7T1D0"/>
<evidence type="ECO:0000313" key="2">
    <source>
        <dbReference type="WBParaSite" id="Csp11.Scaffold461.g1474.t1"/>
    </source>
</evidence>
<evidence type="ECO:0000313" key="1">
    <source>
        <dbReference type="Proteomes" id="UP000095282"/>
    </source>
</evidence>
<protein>
    <submittedName>
        <fullName evidence="2">Uncharacterized protein</fullName>
    </submittedName>
</protein>
<name>A0A1I7T1D0_9PELO</name>
<dbReference type="Proteomes" id="UP000095282">
    <property type="component" value="Unplaced"/>
</dbReference>
<keyword evidence="1" id="KW-1185">Reference proteome</keyword>
<proteinExistence type="predicted"/>
<sequence>MKFQCNSWILIRVHRLRNHTNIIIIVIDDQNLVTNHIETEEEEEEPVDITENQVNITDIKKDITEGIKQDTMETLLDIIRIIKGIIGVTVADGTKLLFLFFFQLFNKTMHYK</sequence>
<organism evidence="1 2">
    <name type="scientific">Caenorhabditis tropicalis</name>
    <dbReference type="NCBI Taxonomy" id="1561998"/>
    <lineage>
        <taxon>Eukaryota</taxon>
        <taxon>Metazoa</taxon>
        <taxon>Ecdysozoa</taxon>
        <taxon>Nematoda</taxon>
        <taxon>Chromadorea</taxon>
        <taxon>Rhabditida</taxon>
        <taxon>Rhabditina</taxon>
        <taxon>Rhabditomorpha</taxon>
        <taxon>Rhabditoidea</taxon>
        <taxon>Rhabditidae</taxon>
        <taxon>Peloderinae</taxon>
        <taxon>Caenorhabditis</taxon>
    </lineage>
</organism>
<dbReference type="WBParaSite" id="Csp11.Scaffold461.g1474.t1">
    <property type="protein sequence ID" value="Csp11.Scaffold461.g1474.t1"/>
    <property type="gene ID" value="Csp11.Scaffold461.g1474"/>
</dbReference>
<accession>A0A1I7T1D0</accession>
<reference evidence="2" key="1">
    <citation type="submission" date="2016-11" db="UniProtKB">
        <authorList>
            <consortium name="WormBaseParasite"/>
        </authorList>
    </citation>
    <scope>IDENTIFICATION</scope>
</reference>